<evidence type="ECO:0000256" key="2">
    <source>
        <dbReference type="SAM" id="SignalP"/>
    </source>
</evidence>
<proteinExistence type="predicted"/>
<dbReference type="GO" id="GO:0015035">
    <property type="term" value="F:protein-disulfide reductase activity"/>
    <property type="evidence" value="ECO:0007669"/>
    <property type="project" value="InterPro"/>
</dbReference>
<name>A0A7S2WKL9_9STRA</name>
<dbReference type="PROSITE" id="PS00194">
    <property type="entry name" value="THIOREDOXIN_1"/>
    <property type="match status" value="1"/>
</dbReference>
<gene>
    <name evidence="4" type="ORF">RMAR1173_LOCUS12046</name>
</gene>
<dbReference type="PANTHER" id="PTHR46115">
    <property type="entry name" value="THIOREDOXIN-LIKE PROTEIN 1"/>
    <property type="match status" value="1"/>
</dbReference>
<dbReference type="Pfam" id="PF00085">
    <property type="entry name" value="Thioredoxin"/>
    <property type="match status" value="1"/>
</dbReference>
<dbReference type="InterPro" id="IPR005746">
    <property type="entry name" value="Thioredoxin"/>
</dbReference>
<evidence type="ECO:0000259" key="3">
    <source>
        <dbReference type="PROSITE" id="PS51352"/>
    </source>
</evidence>
<dbReference type="Gene3D" id="3.40.30.10">
    <property type="entry name" value="Glutaredoxin"/>
    <property type="match status" value="1"/>
</dbReference>
<dbReference type="PROSITE" id="PS51352">
    <property type="entry name" value="THIOREDOXIN_2"/>
    <property type="match status" value="1"/>
</dbReference>
<feature type="signal peptide" evidence="2">
    <location>
        <begin position="1"/>
        <end position="16"/>
    </location>
</feature>
<sequence>MWCFLAVFALALPAEAAPVLPGRWVGSRQGLVPLDASHGAGGPWVPPERPAGSGESTCRGGHALDAADLPPALAVRGGAEPLTLDRSPLGTLALMLRAFFVSMTDPTYMMDLPGAEGGEEAAEDEPVDPFAARAKAGLGLGAKTITVDALDKMGGSTGKVKTVSSSADFNKLLTAAGKKLVVVDFFATWCGPCKQVAPKFVEASGQYGTRVHFLKVDVDAHKPLAQKYQVSSMPTFLFLKNGKVVDRISGANIDSVKQKINSLM</sequence>
<reference evidence="4" key="1">
    <citation type="submission" date="2021-01" db="EMBL/GenBank/DDBJ databases">
        <authorList>
            <person name="Corre E."/>
            <person name="Pelletier E."/>
            <person name="Niang G."/>
            <person name="Scheremetjew M."/>
            <person name="Finn R."/>
            <person name="Kale V."/>
            <person name="Holt S."/>
            <person name="Cochrane G."/>
            <person name="Meng A."/>
            <person name="Brown T."/>
            <person name="Cohen L."/>
        </authorList>
    </citation>
    <scope>NUCLEOTIDE SEQUENCE</scope>
    <source>
        <strain evidence="4">CCMP1243</strain>
    </source>
</reference>
<evidence type="ECO:0000313" key="4">
    <source>
        <dbReference type="EMBL" id="CAD9692203.1"/>
    </source>
</evidence>
<dbReference type="InterPro" id="IPR036249">
    <property type="entry name" value="Thioredoxin-like_sf"/>
</dbReference>
<accession>A0A7S2WKL9</accession>
<dbReference type="AlphaFoldDB" id="A0A7S2WKL9"/>
<feature type="chain" id="PRO_5030927650" description="Thioredoxin domain-containing protein" evidence="2">
    <location>
        <begin position="17"/>
        <end position="264"/>
    </location>
</feature>
<dbReference type="NCBIfam" id="TIGR01068">
    <property type="entry name" value="thioredoxin"/>
    <property type="match status" value="1"/>
</dbReference>
<protein>
    <recommendedName>
        <fullName evidence="3">Thioredoxin domain-containing protein</fullName>
    </recommendedName>
</protein>
<dbReference type="InterPro" id="IPR017937">
    <property type="entry name" value="Thioredoxin_CS"/>
</dbReference>
<feature type="domain" description="Thioredoxin" evidence="3">
    <location>
        <begin position="138"/>
        <end position="264"/>
    </location>
</feature>
<dbReference type="SUPFAM" id="SSF52833">
    <property type="entry name" value="Thioredoxin-like"/>
    <property type="match status" value="1"/>
</dbReference>
<keyword evidence="2" id="KW-0732">Signal</keyword>
<evidence type="ECO:0000256" key="1">
    <source>
        <dbReference type="ARBA" id="ARBA00023157"/>
    </source>
</evidence>
<dbReference type="CDD" id="cd02947">
    <property type="entry name" value="TRX_family"/>
    <property type="match status" value="1"/>
</dbReference>
<organism evidence="4">
    <name type="scientific">Rhizochromulina marina</name>
    <dbReference type="NCBI Taxonomy" id="1034831"/>
    <lineage>
        <taxon>Eukaryota</taxon>
        <taxon>Sar</taxon>
        <taxon>Stramenopiles</taxon>
        <taxon>Ochrophyta</taxon>
        <taxon>Dictyochophyceae</taxon>
        <taxon>Rhizochromulinales</taxon>
        <taxon>Rhizochromulina</taxon>
    </lineage>
</organism>
<dbReference type="InterPro" id="IPR013766">
    <property type="entry name" value="Thioredoxin_domain"/>
</dbReference>
<dbReference type="PRINTS" id="PR00421">
    <property type="entry name" value="THIOREDOXIN"/>
</dbReference>
<dbReference type="EMBL" id="HBHJ01018193">
    <property type="protein sequence ID" value="CAD9692203.1"/>
    <property type="molecule type" value="Transcribed_RNA"/>
</dbReference>
<keyword evidence="1" id="KW-1015">Disulfide bond</keyword>